<proteinExistence type="inferred from homology"/>
<accession>A0AAE0XZE3</accession>
<organism evidence="4 5">
    <name type="scientific">Elysia crispata</name>
    <name type="common">lettuce slug</name>
    <dbReference type="NCBI Taxonomy" id="231223"/>
    <lineage>
        <taxon>Eukaryota</taxon>
        <taxon>Metazoa</taxon>
        <taxon>Spiralia</taxon>
        <taxon>Lophotrochozoa</taxon>
        <taxon>Mollusca</taxon>
        <taxon>Gastropoda</taxon>
        <taxon>Heterobranchia</taxon>
        <taxon>Euthyneura</taxon>
        <taxon>Panpulmonata</taxon>
        <taxon>Sacoglossa</taxon>
        <taxon>Placobranchoidea</taxon>
        <taxon>Plakobranchidae</taxon>
        <taxon>Elysia</taxon>
    </lineage>
</organism>
<dbReference type="InterPro" id="IPR036398">
    <property type="entry name" value="CA_dom_sf"/>
</dbReference>
<dbReference type="GO" id="GO:0008270">
    <property type="term" value="F:zinc ion binding"/>
    <property type="evidence" value="ECO:0007669"/>
    <property type="project" value="InterPro"/>
</dbReference>
<dbReference type="InterPro" id="IPR023561">
    <property type="entry name" value="Carbonic_anhydrase_a-class"/>
</dbReference>
<reference evidence="4" key="1">
    <citation type="journal article" date="2023" name="G3 (Bethesda)">
        <title>A reference genome for the long-term kleptoplast-retaining sea slug Elysia crispata morphotype clarki.</title>
        <authorList>
            <person name="Eastman K.E."/>
            <person name="Pendleton A.L."/>
            <person name="Shaikh M.A."/>
            <person name="Suttiyut T."/>
            <person name="Ogas R."/>
            <person name="Tomko P."/>
            <person name="Gavelis G."/>
            <person name="Widhalm J.R."/>
            <person name="Wisecaver J.H."/>
        </authorList>
    </citation>
    <scope>NUCLEOTIDE SEQUENCE</scope>
    <source>
        <strain evidence="4">ECLA1</strain>
    </source>
</reference>
<dbReference type="SMART" id="SM01057">
    <property type="entry name" value="Carb_anhydrase"/>
    <property type="match status" value="1"/>
</dbReference>
<keyword evidence="5" id="KW-1185">Reference proteome</keyword>
<dbReference type="PROSITE" id="PS51144">
    <property type="entry name" value="ALPHA_CA_2"/>
    <property type="match status" value="1"/>
</dbReference>
<dbReference type="InterPro" id="IPR001148">
    <property type="entry name" value="CA_dom"/>
</dbReference>
<evidence type="ECO:0000313" key="5">
    <source>
        <dbReference type="Proteomes" id="UP001283361"/>
    </source>
</evidence>
<dbReference type="Proteomes" id="UP001283361">
    <property type="component" value="Unassembled WGS sequence"/>
</dbReference>
<feature type="domain" description="Alpha-carbonic anhydrase" evidence="3">
    <location>
        <begin position="70"/>
        <end position="357"/>
    </location>
</feature>
<comment type="similarity">
    <text evidence="1">Belongs to the alpha-carbonic anhydrase family.</text>
</comment>
<comment type="caution">
    <text evidence="4">The sequence shown here is derived from an EMBL/GenBank/DDBJ whole genome shotgun (WGS) entry which is preliminary data.</text>
</comment>
<name>A0AAE0XZE3_9GAST</name>
<evidence type="ECO:0000256" key="2">
    <source>
        <dbReference type="SAM" id="SignalP"/>
    </source>
</evidence>
<dbReference type="SUPFAM" id="SSF51069">
    <property type="entry name" value="Carbonic anhydrase"/>
    <property type="match status" value="1"/>
</dbReference>
<dbReference type="PANTHER" id="PTHR18952">
    <property type="entry name" value="CARBONIC ANHYDRASE"/>
    <property type="match status" value="1"/>
</dbReference>
<evidence type="ECO:0000259" key="3">
    <source>
        <dbReference type="PROSITE" id="PS51144"/>
    </source>
</evidence>
<evidence type="ECO:0000313" key="4">
    <source>
        <dbReference type="EMBL" id="KAK3725570.1"/>
    </source>
</evidence>
<dbReference type="EMBL" id="JAWDGP010007329">
    <property type="protein sequence ID" value="KAK3725570.1"/>
    <property type="molecule type" value="Genomic_DNA"/>
</dbReference>
<dbReference type="AlphaFoldDB" id="A0AAE0XZE3"/>
<evidence type="ECO:0000256" key="1">
    <source>
        <dbReference type="ARBA" id="ARBA00010718"/>
    </source>
</evidence>
<dbReference type="Pfam" id="PF00194">
    <property type="entry name" value="Carb_anhydrase"/>
    <property type="match status" value="1"/>
</dbReference>
<feature type="signal peptide" evidence="2">
    <location>
        <begin position="1"/>
        <end position="18"/>
    </location>
</feature>
<protein>
    <recommendedName>
        <fullName evidence="3">Alpha-carbonic anhydrase domain-containing protein</fullName>
    </recommendedName>
</protein>
<feature type="chain" id="PRO_5042282616" description="Alpha-carbonic anhydrase domain-containing protein" evidence="2">
    <location>
        <begin position="19"/>
        <end position="359"/>
    </location>
</feature>
<dbReference type="Gene3D" id="3.10.200.10">
    <property type="entry name" value="Alpha carbonic anhydrase"/>
    <property type="match status" value="1"/>
</dbReference>
<gene>
    <name evidence="4" type="ORF">RRG08_042988</name>
</gene>
<dbReference type="PANTHER" id="PTHR18952:SF104">
    <property type="entry name" value="CARBONIC ANHYDRASE-RELATED PROTEIN"/>
    <property type="match status" value="1"/>
</dbReference>
<keyword evidence="2" id="KW-0732">Signal</keyword>
<dbReference type="GO" id="GO:0004089">
    <property type="term" value="F:carbonate dehydratase activity"/>
    <property type="evidence" value="ECO:0007669"/>
    <property type="project" value="InterPro"/>
</dbReference>
<sequence>MLLSIASLSLELLSMNSSEQCDCDATLSWHRYIHATEVSQTQLKKCISSLNILMTTVKSTADAAMSSRWSEWTSRLREVVRANMYQKCSEWSMYYPEASGTSQSPIDLNSNEAIYEQRLADRPLKFLYSTSRETEVLNNGYTLVVFPRYKQVDSGLRIESIGRSVLSGGPLPDDGEYELSEIRFHWGKENDRGSEHLINHKAFPMEVQFVHWNTSKYSSIEEAVGSRNGIAIVTMFGQIGREHCGLRIVADALEDVLYKGRQKTLSGPFNPSTFLPDPALWDYWTYEGSLTTPPCSENVTWIVLRYPLMMSLPQMENFRRLCTFVKGDRPHPGDDGFMADNFRPPQTLNGRIVSASFQS</sequence>